<evidence type="ECO:0000313" key="3">
    <source>
        <dbReference type="Proteomes" id="UP001054837"/>
    </source>
</evidence>
<feature type="transmembrane region" description="Helical" evidence="1">
    <location>
        <begin position="159"/>
        <end position="177"/>
    </location>
</feature>
<dbReference type="Proteomes" id="UP001054837">
    <property type="component" value="Unassembled WGS sequence"/>
</dbReference>
<comment type="caution">
    <text evidence="2">The sequence shown here is derived from an EMBL/GenBank/DDBJ whole genome shotgun (WGS) entry which is preliminary data.</text>
</comment>
<keyword evidence="1" id="KW-0812">Transmembrane</keyword>
<organism evidence="2 3">
    <name type="scientific">Caerostris darwini</name>
    <dbReference type="NCBI Taxonomy" id="1538125"/>
    <lineage>
        <taxon>Eukaryota</taxon>
        <taxon>Metazoa</taxon>
        <taxon>Ecdysozoa</taxon>
        <taxon>Arthropoda</taxon>
        <taxon>Chelicerata</taxon>
        <taxon>Arachnida</taxon>
        <taxon>Araneae</taxon>
        <taxon>Araneomorphae</taxon>
        <taxon>Entelegynae</taxon>
        <taxon>Araneoidea</taxon>
        <taxon>Araneidae</taxon>
        <taxon>Caerostris</taxon>
    </lineage>
</organism>
<proteinExistence type="predicted"/>
<keyword evidence="1" id="KW-1133">Transmembrane helix</keyword>
<keyword evidence="3" id="KW-1185">Reference proteome</keyword>
<accession>A0AAV4P6F5</accession>
<reference evidence="2 3" key="1">
    <citation type="submission" date="2021-06" db="EMBL/GenBank/DDBJ databases">
        <title>Caerostris darwini draft genome.</title>
        <authorList>
            <person name="Kono N."/>
            <person name="Arakawa K."/>
        </authorList>
    </citation>
    <scope>NUCLEOTIDE SEQUENCE [LARGE SCALE GENOMIC DNA]</scope>
</reference>
<keyword evidence="1" id="KW-0472">Membrane</keyword>
<gene>
    <name evidence="2" type="primary">AVEN_138436_1</name>
    <name evidence="2" type="ORF">CDAR_16481</name>
</gene>
<name>A0AAV4P6F5_9ARAC</name>
<evidence type="ECO:0000256" key="1">
    <source>
        <dbReference type="SAM" id="Phobius"/>
    </source>
</evidence>
<feature type="transmembrane region" description="Helical" evidence="1">
    <location>
        <begin position="126"/>
        <end position="147"/>
    </location>
</feature>
<dbReference type="AlphaFoldDB" id="A0AAV4P6F5"/>
<dbReference type="EMBL" id="BPLQ01002407">
    <property type="protein sequence ID" value="GIX92619.1"/>
    <property type="molecule type" value="Genomic_DNA"/>
</dbReference>
<evidence type="ECO:0000313" key="2">
    <source>
        <dbReference type="EMBL" id="GIX92619.1"/>
    </source>
</evidence>
<sequence>MLPFEVYDANLPSPRLNGVTSSDRDEEHIAPKERKGKIVTGVLASNTVLTSVTIQTFAIAADLSHPNWPALNHGVAIGYVLGCIFGGVGFDYFDLPSEKIVMICIMLLVLGITSASIPISTSPFKLWINFFVNGVCTQFCNTGLLSYDFGVLGKNCNTCMQLNSFLFTLGGLLTILIGEEDHKTFAKASNVTITEQLKYDAYTKILISHGVMGTSMLMMCLPWICLYHNAPPEFMLDVPFDDSRNLVGPLISIHI</sequence>
<feature type="transmembrane region" description="Helical" evidence="1">
    <location>
        <begin position="100"/>
        <end position="120"/>
    </location>
</feature>
<feature type="transmembrane region" description="Helical" evidence="1">
    <location>
        <begin position="73"/>
        <end position="93"/>
    </location>
</feature>
<feature type="transmembrane region" description="Helical" evidence="1">
    <location>
        <begin position="205"/>
        <end position="226"/>
    </location>
</feature>
<feature type="transmembrane region" description="Helical" evidence="1">
    <location>
        <begin position="38"/>
        <end position="61"/>
    </location>
</feature>
<protein>
    <submittedName>
        <fullName evidence="2">Uncharacterized protein</fullName>
    </submittedName>
</protein>